<dbReference type="EMBL" id="QQZY01000005">
    <property type="protein sequence ID" value="RDI74053.1"/>
    <property type="molecule type" value="Genomic_DNA"/>
</dbReference>
<name>A0A7M2YV98_9ACTN</name>
<keyword evidence="2" id="KW-0472">Membrane</keyword>
<reference evidence="4" key="2">
    <citation type="journal article" date="2019" name="MicrobiologyOpen">
        <title>High-quality draft genome sequence of Gaiella occulta isolated from a 150 meter deep mineral water borehole and comparison with the genome sequences of other deep-branching lineages of the phylum Actinobacteria.</title>
        <authorList>
            <person name="Severino R."/>
            <person name="Froufe H.J.C."/>
            <person name="Barroso C."/>
            <person name="Albuquerque L."/>
            <person name="Lobo-da-Cunha A."/>
            <person name="da Costa M.S."/>
            <person name="Egas C."/>
        </authorList>
    </citation>
    <scope>NUCLEOTIDE SEQUENCE [LARGE SCALE GENOMIC DNA]</scope>
    <source>
        <strain evidence="4">F2-233</strain>
    </source>
</reference>
<accession>A0A7M2YV98</accession>
<sequence length="164" mass="17486">MAKNTTAKIAPAVESLKPYLDRALNDPGFREDLKEAFGAARRLYGPLVHENGGIAQSASKLATDAKVQENLRKALEDFGRAADTLKGKKRKGRKGRKAMLLAGLVAGALYNPWSGTQTRQWLLDRIAGDDDLHPLEGFDAPPAEEAADAAGEAADEAGESTKDG</sequence>
<proteinExistence type="predicted"/>
<feature type="region of interest" description="Disordered" evidence="1">
    <location>
        <begin position="132"/>
        <end position="164"/>
    </location>
</feature>
<protein>
    <submittedName>
        <fullName evidence="3">Uncharacterized protein</fullName>
    </submittedName>
</protein>
<dbReference type="Proteomes" id="UP000254134">
    <property type="component" value="Unassembled WGS sequence"/>
</dbReference>
<evidence type="ECO:0000313" key="3">
    <source>
        <dbReference type="EMBL" id="RDI74053.1"/>
    </source>
</evidence>
<feature type="compositionally biased region" description="Low complexity" evidence="1">
    <location>
        <begin position="140"/>
        <end position="152"/>
    </location>
</feature>
<evidence type="ECO:0000256" key="2">
    <source>
        <dbReference type="SAM" id="Phobius"/>
    </source>
</evidence>
<dbReference type="AlphaFoldDB" id="A0A7M2YV98"/>
<evidence type="ECO:0000313" key="4">
    <source>
        <dbReference type="Proteomes" id="UP000254134"/>
    </source>
</evidence>
<comment type="caution">
    <text evidence="3">The sequence shown here is derived from an EMBL/GenBank/DDBJ whole genome shotgun (WGS) entry which is preliminary data.</text>
</comment>
<keyword evidence="2" id="KW-1133">Transmembrane helix</keyword>
<dbReference type="RefSeq" id="WP_114796577.1">
    <property type="nucleotide sequence ID" value="NZ_QQZY01000005.1"/>
</dbReference>
<evidence type="ECO:0000256" key="1">
    <source>
        <dbReference type="SAM" id="MobiDB-lite"/>
    </source>
</evidence>
<keyword evidence="2" id="KW-0812">Transmembrane</keyword>
<reference evidence="3 4" key="1">
    <citation type="submission" date="2018-07" db="EMBL/GenBank/DDBJ databases">
        <title>High-quality-draft genome sequence of Gaiella occulta.</title>
        <authorList>
            <person name="Severino R."/>
            <person name="Froufe H.J.C."/>
            <person name="Rainey F.A."/>
            <person name="Barroso C."/>
            <person name="Albuquerque L."/>
            <person name="Lobo-Da-Cunha A."/>
            <person name="Da Costa M.S."/>
            <person name="Egas C."/>
        </authorList>
    </citation>
    <scope>NUCLEOTIDE SEQUENCE [LARGE SCALE GENOMIC DNA]</scope>
    <source>
        <strain evidence="3 4">F2-233</strain>
    </source>
</reference>
<gene>
    <name evidence="3" type="ORF">Gocc_2150</name>
</gene>
<organism evidence="3 4">
    <name type="scientific">Gaiella occulta</name>
    <dbReference type="NCBI Taxonomy" id="1002870"/>
    <lineage>
        <taxon>Bacteria</taxon>
        <taxon>Bacillati</taxon>
        <taxon>Actinomycetota</taxon>
        <taxon>Thermoleophilia</taxon>
        <taxon>Gaiellales</taxon>
        <taxon>Gaiellaceae</taxon>
        <taxon>Gaiella</taxon>
    </lineage>
</organism>
<keyword evidence="4" id="KW-1185">Reference proteome</keyword>
<feature type="transmembrane region" description="Helical" evidence="2">
    <location>
        <begin position="98"/>
        <end position="115"/>
    </location>
</feature>